<gene>
    <name evidence="1" type="ORF">BDV26DRAFT_288920</name>
</gene>
<proteinExistence type="predicted"/>
<sequence length="179" mass="20786">MRRVALPLQFDTCVIRWGHLINIVGFPTTSDLYYAIPVHQEYLGFTLDSPQKRVESQVIIEFPLAFIKNPDTRPKVGIGDLVTDDQYELKPSFKACDSCEEVGCCGNDWVYGDYEIDEIERRNFKNKYQSLLDCRDSAEKLCDDHKCLLPYQVYGFVLRTRSWATFDINFLEEVKHARG</sequence>
<name>A0A5N7BJH9_9EURO</name>
<dbReference type="Proteomes" id="UP000326198">
    <property type="component" value="Unassembled WGS sequence"/>
</dbReference>
<dbReference type="AlphaFoldDB" id="A0A5N7BJH9"/>
<protein>
    <submittedName>
        <fullName evidence="1">Uncharacterized protein</fullName>
    </submittedName>
</protein>
<evidence type="ECO:0000313" key="2">
    <source>
        <dbReference type="Proteomes" id="UP000326198"/>
    </source>
</evidence>
<accession>A0A5N7BJH9</accession>
<organism evidence="1 2">
    <name type="scientific">Aspergillus bertholletiae</name>
    <dbReference type="NCBI Taxonomy" id="1226010"/>
    <lineage>
        <taxon>Eukaryota</taxon>
        <taxon>Fungi</taxon>
        <taxon>Dikarya</taxon>
        <taxon>Ascomycota</taxon>
        <taxon>Pezizomycotina</taxon>
        <taxon>Eurotiomycetes</taxon>
        <taxon>Eurotiomycetidae</taxon>
        <taxon>Eurotiales</taxon>
        <taxon>Aspergillaceae</taxon>
        <taxon>Aspergillus</taxon>
        <taxon>Aspergillus subgen. Circumdati</taxon>
    </lineage>
</organism>
<keyword evidence="2" id="KW-1185">Reference proteome</keyword>
<dbReference type="EMBL" id="ML736166">
    <property type="protein sequence ID" value="KAE8381944.1"/>
    <property type="molecule type" value="Genomic_DNA"/>
</dbReference>
<evidence type="ECO:0000313" key="1">
    <source>
        <dbReference type="EMBL" id="KAE8381944.1"/>
    </source>
</evidence>
<reference evidence="1 2" key="1">
    <citation type="submission" date="2019-04" db="EMBL/GenBank/DDBJ databases">
        <title>Friends and foes A comparative genomics studyof 23 Aspergillus species from section Flavi.</title>
        <authorList>
            <consortium name="DOE Joint Genome Institute"/>
            <person name="Kjaerbolling I."/>
            <person name="Vesth T."/>
            <person name="Frisvad J.C."/>
            <person name="Nybo J.L."/>
            <person name="Theobald S."/>
            <person name="Kildgaard S."/>
            <person name="Isbrandt T."/>
            <person name="Kuo A."/>
            <person name="Sato A."/>
            <person name="Lyhne E.K."/>
            <person name="Kogle M.E."/>
            <person name="Wiebenga A."/>
            <person name="Kun R.S."/>
            <person name="Lubbers R.J."/>
            <person name="Makela M.R."/>
            <person name="Barry K."/>
            <person name="Chovatia M."/>
            <person name="Clum A."/>
            <person name="Daum C."/>
            <person name="Haridas S."/>
            <person name="He G."/>
            <person name="LaButti K."/>
            <person name="Lipzen A."/>
            <person name="Mondo S."/>
            <person name="Riley R."/>
            <person name="Salamov A."/>
            <person name="Simmons B.A."/>
            <person name="Magnuson J.K."/>
            <person name="Henrissat B."/>
            <person name="Mortensen U.H."/>
            <person name="Larsen T.O."/>
            <person name="Devries R.P."/>
            <person name="Grigoriev I.V."/>
            <person name="Machida M."/>
            <person name="Baker S.E."/>
            <person name="Andersen M.R."/>
        </authorList>
    </citation>
    <scope>NUCLEOTIDE SEQUENCE [LARGE SCALE GENOMIC DNA]</scope>
    <source>
        <strain evidence="1 2">IBT 29228</strain>
    </source>
</reference>
<dbReference type="OrthoDB" id="10042665at2759"/>